<dbReference type="InterPro" id="IPR036291">
    <property type="entry name" value="NAD(P)-bd_dom_sf"/>
</dbReference>
<reference evidence="4 5" key="1">
    <citation type="submission" date="2018-08" db="EMBL/GenBank/DDBJ databases">
        <authorList>
            <person name="Khan S.A."/>
        </authorList>
    </citation>
    <scope>NUCLEOTIDE SEQUENCE [LARGE SCALE GENOMIC DNA]</scope>
    <source>
        <strain evidence="4 5">GTF-13</strain>
    </source>
</reference>
<dbReference type="Gene3D" id="3.90.180.10">
    <property type="entry name" value="Medium-chain alcohol dehydrogenases, catalytic domain"/>
    <property type="match status" value="1"/>
</dbReference>
<reference evidence="4 5" key="2">
    <citation type="submission" date="2018-12" db="EMBL/GenBank/DDBJ databases">
        <title>Simiduia agarivorans gen. nov., sp. nov., a marine, agarolytic bacterium isolated from shallow coastal water from Keelung, Taiwan.</title>
        <authorList>
            <person name="Shieh W.Y."/>
        </authorList>
    </citation>
    <scope>NUCLEOTIDE SEQUENCE [LARGE SCALE GENOMIC DNA]</scope>
    <source>
        <strain evidence="4 5">GTF-13</strain>
    </source>
</reference>
<protein>
    <submittedName>
        <fullName evidence="4">NAD(P)H-quinone oxidoreductase</fullName>
    </submittedName>
</protein>
<name>A0A3P3VNK9_9GAMM</name>
<feature type="domain" description="Enoyl reductase (ER)" evidence="3">
    <location>
        <begin position="26"/>
        <end position="335"/>
    </location>
</feature>
<evidence type="ECO:0000313" key="4">
    <source>
        <dbReference type="EMBL" id="RRJ84190.1"/>
    </source>
</evidence>
<keyword evidence="5" id="KW-1185">Reference proteome</keyword>
<dbReference type="InterPro" id="IPR014189">
    <property type="entry name" value="Quinone_OxRdtase_PIG3"/>
</dbReference>
<keyword evidence="1" id="KW-0521">NADP</keyword>
<gene>
    <name evidence="4" type="ORF">D0544_03495</name>
</gene>
<proteinExistence type="predicted"/>
<dbReference type="SUPFAM" id="SSF50129">
    <property type="entry name" value="GroES-like"/>
    <property type="match status" value="1"/>
</dbReference>
<evidence type="ECO:0000313" key="5">
    <source>
        <dbReference type="Proteomes" id="UP000280792"/>
    </source>
</evidence>
<dbReference type="AlphaFoldDB" id="A0A3P3VNK9"/>
<dbReference type="InterPro" id="IPR013154">
    <property type="entry name" value="ADH-like_N"/>
</dbReference>
<dbReference type="Gene3D" id="3.40.50.720">
    <property type="entry name" value="NAD(P)-binding Rossmann-like Domain"/>
    <property type="match status" value="1"/>
</dbReference>
<organism evidence="4 5">
    <name type="scientific">Aestuariirhabdus litorea</name>
    <dbReference type="NCBI Taxonomy" id="2528527"/>
    <lineage>
        <taxon>Bacteria</taxon>
        <taxon>Pseudomonadati</taxon>
        <taxon>Pseudomonadota</taxon>
        <taxon>Gammaproteobacteria</taxon>
        <taxon>Oceanospirillales</taxon>
        <taxon>Aestuariirhabdaceae</taxon>
        <taxon>Aestuariirhabdus</taxon>
    </lineage>
</organism>
<dbReference type="EMBL" id="QWEZ01000001">
    <property type="protein sequence ID" value="RRJ84190.1"/>
    <property type="molecule type" value="Genomic_DNA"/>
</dbReference>
<dbReference type="GO" id="GO:0070402">
    <property type="term" value="F:NADPH binding"/>
    <property type="evidence" value="ECO:0007669"/>
    <property type="project" value="TreeGrafter"/>
</dbReference>
<dbReference type="SUPFAM" id="SSF51735">
    <property type="entry name" value="NAD(P)-binding Rossmann-fold domains"/>
    <property type="match status" value="1"/>
</dbReference>
<evidence type="ECO:0000256" key="1">
    <source>
        <dbReference type="ARBA" id="ARBA00022857"/>
    </source>
</evidence>
<dbReference type="PANTHER" id="PTHR48106:SF8">
    <property type="entry name" value="OS02G0805600 PROTEIN"/>
    <property type="match status" value="1"/>
</dbReference>
<dbReference type="InterPro" id="IPR013149">
    <property type="entry name" value="ADH-like_C"/>
</dbReference>
<keyword evidence="2" id="KW-0560">Oxidoreductase</keyword>
<dbReference type="Pfam" id="PF08240">
    <property type="entry name" value="ADH_N"/>
    <property type="match status" value="1"/>
</dbReference>
<dbReference type="Pfam" id="PF00107">
    <property type="entry name" value="ADH_zinc_N"/>
    <property type="match status" value="1"/>
</dbReference>
<dbReference type="NCBIfam" id="TIGR02824">
    <property type="entry name" value="quinone_pig3"/>
    <property type="match status" value="1"/>
</dbReference>
<dbReference type="InterPro" id="IPR020843">
    <property type="entry name" value="ER"/>
</dbReference>
<evidence type="ECO:0000259" key="3">
    <source>
        <dbReference type="SMART" id="SM00829"/>
    </source>
</evidence>
<dbReference type="GO" id="GO:0016651">
    <property type="term" value="F:oxidoreductase activity, acting on NAD(P)H"/>
    <property type="evidence" value="ECO:0007669"/>
    <property type="project" value="TreeGrafter"/>
</dbReference>
<dbReference type="CDD" id="cd05276">
    <property type="entry name" value="p53_inducible_oxidoreductase"/>
    <property type="match status" value="1"/>
</dbReference>
<comment type="caution">
    <text evidence="4">The sequence shown here is derived from an EMBL/GenBank/DDBJ whole genome shotgun (WGS) entry which is preliminary data.</text>
</comment>
<dbReference type="SMART" id="SM00829">
    <property type="entry name" value="PKS_ER"/>
    <property type="match status" value="1"/>
</dbReference>
<dbReference type="Proteomes" id="UP000280792">
    <property type="component" value="Unassembled WGS sequence"/>
</dbReference>
<dbReference type="PANTHER" id="PTHR48106">
    <property type="entry name" value="QUINONE OXIDOREDUCTASE PIG3-RELATED"/>
    <property type="match status" value="1"/>
</dbReference>
<dbReference type="InterPro" id="IPR011032">
    <property type="entry name" value="GroES-like_sf"/>
</dbReference>
<accession>A0A3P3VNK9</accession>
<evidence type="ECO:0000256" key="2">
    <source>
        <dbReference type="ARBA" id="ARBA00023002"/>
    </source>
</evidence>
<sequence>MVTMGSLGAVRCDDGGDMSEINGWVAVDGKVQRVSRPVNPPGEGEVCIRIHASGVNRADLMQLKGHYPPPPGYSDFMGLECAGVVEAVGAGVTQWEAGDEVIALLAAGGYNDRVVCDARQLLPLPAGWSMEQGAAFVEAFATAWLNLYQIGALEKGERVLLYAGASGVGCAAIQLCKLMGNPVTAVVGNPAKAEFCRKLGADEAVLRDADCWQNLARLAPFDLLLDSVAGDWLPKSLPLMAVDGRLVLIGLMGGSLCELDAATVLMKRLRIQGSTLRGRAVEFKAQVLASMRHALWDALQQQQLVPVIDRVFEREELSAAFEYLAGNRNMGKVVVRGER</sequence>